<dbReference type="Proteomes" id="UP000469385">
    <property type="component" value="Unassembled WGS sequence"/>
</dbReference>
<dbReference type="Gene3D" id="3.90.550.10">
    <property type="entry name" value="Spore Coat Polysaccharide Biosynthesis Protein SpsA, Chain A"/>
    <property type="match status" value="1"/>
</dbReference>
<dbReference type="CDD" id="cd00761">
    <property type="entry name" value="Glyco_tranf_GTA_type"/>
    <property type="match status" value="1"/>
</dbReference>
<gene>
    <name evidence="3" type="ORF">GON04_08435</name>
</gene>
<keyword evidence="1" id="KW-0472">Membrane</keyword>
<keyword evidence="1" id="KW-0812">Transmembrane</keyword>
<dbReference type="InterPro" id="IPR001173">
    <property type="entry name" value="Glyco_trans_2-like"/>
</dbReference>
<feature type="domain" description="Glycosyltransferase 2-like" evidence="2">
    <location>
        <begin position="19"/>
        <end position="151"/>
    </location>
</feature>
<dbReference type="RefSeq" id="WP_157397474.1">
    <property type="nucleotide sequence ID" value="NZ_WSEL01000003.1"/>
</dbReference>
<evidence type="ECO:0000313" key="3">
    <source>
        <dbReference type="EMBL" id="MVQ29472.1"/>
    </source>
</evidence>
<dbReference type="PANTHER" id="PTHR43685">
    <property type="entry name" value="GLYCOSYLTRANSFERASE"/>
    <property type="match status" value="1"/>
</dbReference>
<evidence type="ECO:0000256" key="1">
    <source>
        <dbReference type="SAM" id="Phobius"/>
    </source>
</evidence>
<dbReference type="SUPFAM" id="SSF53448">
    <property type="entry name" value="Nucleotide-diphospho-sugar transferases"/>
    <property type="match status" value="1"/>
</dbReference>
<keyword evidence="4" id="KW-1185">Reference proteome</keyword>
<protein>
    <submittedName>
        <fullName evidence="3">Glycosyltransferase</fullName>
    </submittedName>
</protein>
<evidence type="ECO:0000259" key="2">
    <source>
        <dbReference type="Pfam" id="PF00535"/>
    </source>
</evidence>
<feature type="transmembrane region" description="Helical" evidence="1">
    <location>
        <begin position="302"/>
        <end position="321"/>
    </location>
</feature>
<dbReference type="Pfam" id="PF00535">
    <property type="entry name" value="Glycos_transf_2"/>
    <property type="match status" value="1"/>
</dbReference>
<sequence>MHTGTPSTAFESAAPPRFTVIVPLHNKARYIGGTLASALAQEWRDFEVIVIDDGSTDASAAIVASLRDPRVRLVCQANAGVSVARNRAIDMARGEWIAFLDADDWQHPGYLAQLVATQQAHPELHAVATRFIEFRDNGGGPPPPWRLPAETPEIERIGDLARRWLKGPSFFTGSIAVRASLLRAMQPCFEPGDSYGEDLELWFRLGERTTIGVAHVPLVAYRTQVGGSLSEHRDQPRVPAFIERMRLRAVSGRMDPDRAASALFYVAQIKVDLARNALMEGNRLGSLKWLLDARRAIFTKRWWLTFAMALFWPTGLARNYVFRVRRRGLDATAH</sequence>
<accession>A0A6N8IRW8</accession>
<dbReference type="InterPro" id="IPR050834">
    <property type="entry name" value="Glycosyltransf_2"/>
</dbReference>
<reference evidence="3 4" key="1">
    <citation type="submission" date="2019-12" db="EMBL/GenBank/DDBJ databases">
        <authorList>
            <person name="Huq M.A."/>
        </authorList>
    </citation>
    <scope>NUCLEOTIDE SEQUENCE [LARGE SCALE GENOMIC DNA]</scope>
    <source>
        <strain evidence="3 4">MAH-25</strain>
    </source>
</reference>
<dbReference type="AlphaFoldDB" id="A0A6N8IRW8"/>
<dbReference type="EMBL" id="WSEL01000003">
    <property type="protein sequence ID" value="MVQ29472.1"/>
    <property type="molecule type" value="Genomic_DNA"/>
</dbReference>
<evidence type="ECO:0000313" key="4">
    <source>
        <dbReference type="Proteomes" id="UP000469385"/>
    </source>
</evidence>
<keyword evidence="1" id="KW-1133">Transmembrane helix</keyword>
<keyword evidence="3" id="KW-0808">Transferase</keyword>
<dbReference type="GO" id="GO:0016740">
    <property type="term" value="F:transferase activity"/>
    <property type="evidence" value="ECO:0007669"/>
    <property type="project" value="UniProtKB-KW"/>
</dbReference>
<dbReference type="InterPro" id="IPR029044">
    <property type="entry name" value="Nucleotide-diphossugar_trans"/>
</dbReference>
<name>A0A6N8IRW8_9BURK</name>
<comment type="caution">
    <text evidence="3">The sequence shown here is derived from an EMBL/GenBank/DDBJ whole genome shotgun (WGS) entry which is preliminary data.</text>
</comment>
<dbReference type="GO" id="GO:0044010">
    <property type="term" value="P:single-species biofilm formation"/>
    <property type="evidence" value="ECO:0007669"/>
    <property type="project" value="TreeGrafter"/>
</dbReference>
<dbReference type="PANTHER" id="PTHR43685:SF2">
    <property type="entry name" value="GLYCOSYLTRANSFERASE 2-LIKE DOMAIN-CONTAINING PROTEIN"/>
    <property type="match status" value="1"/>
</dbReference>
<organism evidence="3 4">
    <name type="scientific">Ramlibacter pinisoli</name>
    <dbReference type="NCBI Taxonomy" id="2682844"/>
    <lineage>
        <taxon>Bacteria</taxon>
        <taxon>Pseudomonadati</taxon>
        <taxon>Pseudomonadota</taxon>
        <taxon>Betaproteobacteria</taxon>
        <taxon>Burkholderiales</taxon>
        <taxon>Comamonadaceae</taxon>
        <taxon>Ramlibacter</taxon>
    </lineage>
</organism>
<proteinExistence type="predicted"/>